<evidence type="ECO:0000259" key="8">
    <source>
        <dbReference type="PROSITE" id="PS50011"/>
    </source>
</evidence>
<feature type="compositionally biased region" description="Basic residues" evidence="7">
    <location>
        <begin position="244"/>
        <end position="256"/>
    </location>
</feature>
<dbReference type="GO" id="GO:0005524">
    <property type="term" value="F:ATP binding"/>
    <property type="evidence" value="ECO:0007669"/>
    <property type="project" value="UniProtKB-KW"/>
</dbReference>
<evidence type="ECO:0000313" key="9">
    <source>
        <dbReference type="EMBL" id="GBM94401.1"/>
    </source>
</evidence>
<reference evidence="9 10" key="1">
    <citation type="journal article" date="2019" name="Sci. Rep.">
        <title>Orb-weaving spider Araneus ventricosus genome elucidates the spidroin gene catalogue.</title>
        <authorList>
            <person name="Kono N."/>
            <person name="Nakamura H."/>
            <person name="Ohtoshi R."/>
            <person name="Moran D.A.P."/>
            <person name="Shinohara A."/>
            <person name="Yoshida Y."/>
            <person name="Fujiwara M."/>
            <person name="Mori M."/>
            <person name="Tomita M."/>
            <person name="Arakawa K."/>
        </authorList>
    </citation>
    <scope>NUCLEOTIDE SEQUENCE [LARGE SCALE GENOMIC DNA]</scope>
</reference>
<dbReference type="AlphaFoldDB" id="A0A4Y2JVQ6"/>
<feature type="region of interest" description="Disordered" evidence="7">
    <location>
        <begin position="244"/>
        <end position="268"/>
    </location>
</feature>
<dbReference type="Pfam" id="PF00069">
    <property type="entry name" value="Pkinase"/>
    <property type="match status" value="1"/>
</dbReference>
<evidence type="ECO:0000256" key="5">
    <source>
        <dbReference type="ARBA" id="ARBA00022840"/>
    </source>
</evidence>
<protein>
    <submittedName>
        <fullName evidence="9">Serine/threonine-protein kinase Doa</fullName>
    </submittedName>
</protein>
<dbReference type="GO" id="GO:0043484">
    <property type="term" value="P:regulation of RNA splicing"/>
    <property type="evidence" value="ECO:0007669"/>
    <property type="project" value="TreeGrafter"/>
</dbReference>
<organism evidence="9 10">
    <name type="scientific">Araneus ventricosus</name>
    <name type="common">Orbweaver spider</name>
    <name type="synonym">Epeira ventricosa</name>
    <dbReference type="NCBI Taxonomy" id="182803"/>
    <lineage>
        <taxon>Eukaryota</taxon>
        <taxon>Metazoa</taxon>
        <taxon>Ecdysozoa</taxon>
        <taxon>Arthropoda</taxon>
        <taxon>Chelicerata</taxon>
        <taxon>Arachnida</taxon>
        <taxon>Araneae</taxon>
        <taxon>Araneomorphae</taxon>
        <taxon>Entelegynae</taxon>
        <taxon>Araneoidea</taxon>
        <taxon>Araneidae</taxon>
        <taxon>Araneus</taxon>
    </lineage>
</organism>
<dbReference type="GO" id="GO:0005634">
    <property type="term" value="C:nucleus"/>
    <property type="evidence" value="ECO:0007669"/>
    <property type="project" value="TreeGrafter"/>
</dbReference>
<dbReference type="PANTHER" id="PTHR45646:SF11">
    <property type="entry name" value="SERINE_THREONINE-PROTEIN KINASE DOA"/>
    <property type="match status" value="1"/>
</dbReference>
<keyword evidence="4 9" id="KW-0418">Kinase</keyword>
<dbReference type="InterPro" id="IPR000719">
    <property type="entry name" value="Prot_kinase_dom"/>
</dbReference>
<dbReference type="SMART" id="SM00220">
    <property type="entry name" value="S_TKc"/>
    <property type="match status" value="1"/>
</dbReference>
<dbReference type="GO" id="GO:0004674">
    <property type="term" value="F:protein serine/threonine kinase activity"/>
    <property type="evidence" value="ECO:0007669"/>
    <property type="project" value="UniProtKB-KW"/>
</dbReference>
<evidence type="ECO:0000256" key="3">
    <source>
        <dbReference type="ARBA" id="ARBA00022741"/>
    </source>
</evidence>
<comment type="caution">
    <text evidence="9">The sequence shown here is derived from an EMBL/GenBank/DDBJ whole genome shotgun (WGS) entry which is preliminary data.</text>
</comment>
<keyword evidence="1" id="KW-0723">Serine/threonine-protein kinase</keyword>
<dbReference type="Proteomes" id="UP000499080">
    <property type="component" value="Unassembled WGS sequence"/>
</dbReference>
<dbReference type="PROSITE" id="PS00108">
    <property type="entry name" value="PROTEIN_KINASE_ST"/>
    <property type="match status" value="1"/>
</dbReference>
<accession>A0A4Y2JVQ6</accession>
<dbReference type="InterPro" id="IPR011009">
    <property type="entry name" value="Kinase-like_dom_sf"/>
</dbReference>
<name>A0A4Y2JVQ6_ARAVE</name>
<dbReference type="SUPFAM" id="SSF56112">
    <property type="entry name" value="Protein kinase-like (PK-like)"/>
    <property type="match status" value="1"/>
</dbReference>
<evidence type="ECO:0000313" key="10">
    <source>
        <dbReference type="Proteomes" id="UP000499080"/>
    </source>
</evidence>
<feature type="domain" description="Protein kinase" evidence="8">
    <location>
        <begin position="1"/>
        <end position="290"/>
    </location>
</feature>
<evidence type="ECO:0000256" key="1">
    <source>
        <dbReference type="ARBA" id="ARBA00022527"/>
    </source>
</evidence>
<dbReference type="OrthoDB" id="283111at2759"/>
<dbReference type="InterPro" id="IPR051175">
    <property type="entry name" value="CLK_kinases"/>
</dbReference>
<keyword evidence="3" id="KW-0547">Nucleotide-binding</keyword>
<evidence type="ECO:0000256" key="7">
    <source>
        <dbReference type="SAM" id="MobiDB-lite"/>
    </source>
</evidence>
<keyword evidence="2" id="KW-0808">Transferase</keyword>
<dbReference type="PANTHER" id="PTHR45646">
    <property type="entry name" value="SERINE/THREONINE-PROTEIN KINASE DOA-RELATED"/>
    <property type="match status" value="1"/>
</dbReference>
<gene>
    <name evidence="9" type="primary">Doa_1</name>
    <name evidence="9" type="ORF">AVEN_266426_1</name>
</gene>
<evidence type="ECO:0000256" key="4">
    <source>
        <dbReference type="ARBA" id="ARBA00022777"/>
    </source>
</evidence>
<dbReference type="Gene3D" id="1.10.510.10">
    <property type="entry name" value="Transferase(Phosphotransferase) domain 1"/>
    <property type="match status" value="1"/>
</dbReference>
<keyword evidence="10" id="KW-1185">Reference proteome</keyword>
<dbReference type="InterPro" id="IPR008271">
    <property type="entry name" value="Ser/Thr_kinase_AS"/>
</dbReference>
<evidence type="ECO:0000256" key="2">
    <source>
        <dbReference type="ARBA" id="ARBA00022679"/>
    </source>
</evidence>
<evidence type="ECO:0000256" key="6">
    <source>
        <dbReference type="ARBA" id="ARBA00037966"/>
    </source>
</evidence>
<proteinExistence type="inferred from homology"/>
<dbReference type="PROSITE" id="PS50011">
    <property type="entry name" value="PROTEIN_KINASE_DOM"/>
    <property type="match status" value="1"/>
</dbReference>
<keyword evidence="5" id="KW-0067">ATP-binding</keyword>
<sequence length="290" mass="33802">MLKPYHKRAELVNLMITEDKSDIEDIDENFPAIDSEPTLFDFEIKESSSLNDKLNEQQIQEFHDLPLKFSKIFSNKPGKTHLRENKYQPYQLSQIRHIAYQLCYSVKALHDNMIIHTDLKPENICLVSSDFTYGIRATRQQTYRKPISTNIRLIDFGSAVDFFDDKDIMIQTRYYRAPEVVFELQWNQEVDVWSIGCILFELYTGECLFTAHDDDEHYQVMLDVLGPFPDLYLSTKLARKHKVTYPEHKKRNRKPLRGALPPAGCHSPTPKEDCMAILACFTRDNVDTAS</sequence>
<dbReference type="EMBL" id="BGPR01003965">
    <property type="protein sequence ID" value="GBM94401.1"/>
    <property type="molecule type" value="Genomic_DNA"/>
</dbReference>
<comment type="similarity">
    <text evidence="6">Belongs to the protein kinase superfamily. CMGC Ser/Thr protein kinase family. Lammer subfamily.</text>
</comment>